<evidence type="ECO:0000256" key="2">
    <source>
        <dbReference type="ARBA" id="ARBA00012737"/>
    </source>
</evidence>
<keyword evidence="4" id="KW-0812">Transmembrane</keyword>
<evidence type="ECO:0000256" key="3">
    <source>
        <dbReference type="ARBA" id="ARBA00048741"/>
    </source>
</evidence>
<dbReference type="PANTHER" id="PTHR43284">
    <property type="entry name" value="ASPARAGINE SYNTHETASE (GLUTAMINE-HYDROLYZING)"/>
    <property type="match status" value="1"/>
</dbReference>
<feature type="transmembrane region" description="Helical" evidence="4">
    <location>
        <begin position="153"/>
        <end position="170"/>
    </location>
</feature>
<dbReference type="GO" id="GO:0004066">
    <property type="term" value="F:asparagine synthase (glutamine-hydrolyzing) activity"/>
    <property type="evidence" value="ECO:0007669"/>
    <property type="project" value="UniProtKB-EC"/>
</dbReference>
<comment type="pathway">
    <text evidence="1">Amino-acid biosynthesis; L-asparagine biosynthesis; L-asparagine from L-aspartate (L-Gln route): step 1/1.</text>
</comment>
<dbReference type="KEGG" id="ttz:FHG85_00460"/>
<dbReference type="RefSeq" id="WP_173072316.1">
    <property type="nucleotide sequence ID" value="NZ_CP041345.1"/>
</dbReference>
<dbReference type="Proteomes" id="UP000500961">
    <property type="component" value="Chromosome"/>
</dbReference>
<comment type="catalytic activity">
    <reaction evidence="3">
        <text>L-aspartate + L-glutamine + ATP + H2O = L-asparagine + L-glutamate + AMP + diphosphate + H(+)</text>
        <dbReference type="Rhea" id="RHEA:12228"/>
        <dbReference type="ChEBI" id="CHEBI:15377"/>
        <dbReference type="ChEBI" id="CHEBI:15378"/>
        <dbReference type="ChEBI" id="CHEBI:29985"/>
        <dbReference type="ChEBI" id="CHEBI:29991"/>
        <dbReference type="ChEBI" id="CHEBI:30616"/>
        <dbReference type="ChEBI" id="CHEBI:33019"/>
        <dbReference type="ChEBI" id="CHEBI:58048"/>
        <dbReference type="ChEBI" id="CHEBI:58359"/>
        <dbReference type="ChEBI" id="CHEBI:456215"/>
        <dbReference type="EC" id="6.3.5.4"/>
    </reaction>
</comment>
<organism evidence="5 6">
    <name type="scientific">Tenuifilum thalassicum</name>
    <dbReference type="NCBI Taxonomy" id="2590900"/>
    <lineage>
        <taxon>Bacteria</taxon>
        <taxon>Pseudomonadati</taxon>
        <taxon>Bacteroidota</taxon>
        <taxon>Bacteroidia</taxon>
        <taxon>Bacteroidales</taxon>
        <taxon>Tenuifilaceae</taxon>
        <taxon>Tenuifilum</taxon>
    </lineage>
</organism>
<proteinExistence type="predicted"/>
<evidence type="ECO:0000256" key="4">
    <source>
        <dbReference type="SAM" id="Phobius"/>
    </source>
</evidence>
<name>A0A7D4BQI8_9BACT</name>
<keyword evidence="6" id="KW-1185">Reference proteome</keyword>
<dbReference type="SUPFAM" id="SSF56235">
    <property type="entry name" value="N-terminal nucleophile aminohydrolases (Ntn hydrolases)"/>
    <property type="match status" value="1"/>
</dbReference>
<dbReference type="PANTHER" id="PTHR43284:SF1">
    <property type="entry name" value="ASPARAGINE SYNTHETASE"/>
    <property type="match status" value="1"/>
</dbReference>
<sequence>MRRTAILIPIIGLIPHLIFSKYKNQILKYLLLFFTILLISFPLYKDVLLERYELRAEKGRFEKDFYKTEARYIENVEMLDEISKFDDPYKVLFGIGNNAFAEAISNGQVVRRMYHSDTAKLYHSVGLFGLFFYFSIYLILLKEILKIRNVKNNNHFKIAALGLLFIQLFVSLNGSITIITFRTVSFLFMGAFIGFAKANTKMLKHEAFPVNIPHNDENISFDENFSKIEIDEYFLWYKSNIINFYHTSHNGTEVIAHANPKFIHNLNSLNNFEFIESWAEDLSWGVLIYNDKNKKRLVIKNDIYGIYPFYFSELNGKIYFSNDFDLLVNIHRGLTINNFAIADIFLFNYPLLNRTIFNEISRVESFSTIFVKGSDYYIERKDILKSIYNKKKYPFDLSISSIKDDVKRNCIPELKKHLALTGGFDSKLLLSTLLYEGFEFETFTWGNKSTADNLSATKTSINLNLKHNNISQDSLEDNPLEYISRLIDYQPNFPVADTLMNYILVNDTLDSSNIFTGIMGGELIVGPIIKAELIATRYASYLTNTKDYIIFMIYYLKTYQIIVWLTRSISNVTLETITNQLKHTLHQKYSKRTKALLNFY</sequence>
<evidence type="ECO:0000256" key="1">
    <source>
        <dbReference type="ARBA" id="ARBA00005187"/>
    </source>
</evidence>
<dbReference type="EC" id="6.3.5.4" evidence="2"/>
<dbReference type="InterPro" id="IPR051786">
    <property type="entry name" value="ASN_synthetase/amidase"/>
</dbReference>
<evidence type="ECO:0000313" key="6">
    <source>
        <dbReference type="Proteomes" id="UP000500961"/>
    </source>
</evidence>
<keyword evidence="4" id="KW-0472">Membrane</keyword>
<dbReference type="AlphaFoldDB" id="A0A7D4BQI8"/>
<feature type="transmembrane region" description="Helical" evidence="4">
    <location>
        <begin position="121"/>
        <end position="141"/>
    </location>
</feature>
<evidence type="ECO:0000313" key="5">
    <source>
        <dbReference type="EMBL" id="QKG78801.1"/>
    </source>
</evidence>
<dbReference type="InterPro" id="IPR029055">
    <property type="entry name" value="Ntn_hydrolases_N"/>
</dbReference>
<keyword evidence="4" id="KW-1133">Transmembrane helix</keyword>
<accession>A0A7D4BQI8</accession>
<dbReference type="EMBL" id="CP041345">
    <property type="protein sequence ID" value="QKG78801.1"/>
    <property type="molecule type" value="Genomic_DNA"/>
</dbReference>
<gene>
    <name evidence="5" type="ORF">FHG85_00460</name>
</gene>
<reference evidence="5 6" key="1">
    <citation type="submission" date="2019-07" db="EMBL/GenBank/DDBJ databases">
        <title>Thalassofilum flectens gen. nov., sp. nov., a novel moderate thermophilic anaerobe from a shallow sea hot spring in Kunashir Island (Russia), representing a new family in the order Bacteroidales, and proposal of Thalassofilacea fam. nov.</title>
        <authorList>
            <person name="Kochetkova T.V."/>
            <person name="Podosokorskaya O.A."/>
            <person name="Novikov A."/>
            <person name="Elcheninov A.G."/>
            <person name="Toshchakov S.V."/>
            <person name="Kublanov I.V."/>
        </authorList>
    </citation>
    <scope>NUCLEOTIDE SEQUENCE [LARGE SCALE GENOMIC DNA]</scope>
    <source>
        <strain evidence="5 6">38-H</strain>
    </source>
</reference>
<feature type="transmembrane region" description="Helical" evidence="4">
    <location>
        <begin position="26"/>
        <end position="44"/>
    </location>
</feature>
<protein>
    <recommendedName>
        <fullName evidence="2">asparagine synthase (glutamine-hydrolyzing)</fullName>
        <ecNumber evidence="2">6.3.5.4</ecNumber>
    </recommendedName>
</protein>